<dbReference type="STRING" id="7757.ENSPMAP00000007507"/>
<dbReference type="GO" id="GO:0048786">
    <property type="term" value="C:presynaptic active zone"/>
    <property type="evidence" value="ECO:0007669"/>
    <property type="project" value="TreeGrafter"/>
</dbReference>
<keyword evidence="1" id="KW-0677">Repeat</keyword>
<reference evidence="4" key="2">
    <citation type="submission" date="2025-09" db="UniProtKB">
        <authorList>
            <consortium name="Ensembl"/>
        </authorList>
    </citation>
    <scope>IDENTIFICATION</scope>
</reference>
<evidence type="ECO:0000313" key="4">
    <source>
        <dbReference type="Ensembl" id="ENSPMAP00000007507.1"/>
    </source>
</evidence>
<accession>S4RQM1</accession>
<dbReference type="Gene3D" id="1.10.287.1490">
    <property type="match status" value="1"/>
</dbReference>
<dbReference type="PANTHER" id="PTHR12587:SF20">
    <property type="entry name" value="LIPRIN-ALPHA, ISOFORM E"/>
    <property type="match status" value="1"/>
</dbReference>
<dbReference type="InterPro" id="IPR057892">
    <property type="entry name" value="LIP-1_CC2"/>
</dbReference>
<evidence type="ECO:0000259" key="3">
    <source>
        <dbReference type="Pfam" id="PF25526"/>
    </source>
</evidence>
<dbReference type="PANTHER" id="PTHR12587">
    <property type="entry name" value="LAR INTERACTING PROTEIN LIP -RELATED PROTEIN"/>
    <property type="match status" value="1"/>
</dbReference>
<dbReference type="OMA" id="HRQVMSF"/>
<sequence>QRLSNGSVETEDLVSRVLDLQQTLERQNLELGQMKDRLVALSSRVSELEGDLDTARKDLIKSEEGNARYQRDIREAMAQKEDMEERITTLEKRYLGAQREATSLHDLNDKLENELANKEAVIRQV</sequence>
<organism evidence="4">
    <name type="scientific">Petromyzon marinus</name>
    <name type="common">Sea lamprey</name>
    <dbReference type="NCBI Taxonomy" id="7757"/>
    <lineage>
        <taxon>Eukaryota</taxon>
        <taxon>Metazoa</taxon>
        <taxon>Chordata</taxon>
        <taxon>Craniata</taxon>
        <taxon>Vertebrata</taxon>
        <taxon>Cyclostomata</taxon>
        <taxon>Hyperoartia</taxon>
        <taxon>Petromyzontiformes</taxon>
        <taxon>Petromyzontidae</taxon>
        <taxon>Petromyzon</taxon>
    </lineage>
</organism>
<dbReference type="GeneTree" id="ENSGT01050000244900"/>
<name>S4RQM1_PETMA</name>
<proteinExistence type="predicted"/>
<dbReference type="AlphaFoldDB" id="S4RQM1"/>
<dbReference type="HOGENOM" id="CLU_1997827_0_0_1"/>
<keyword evidence="2" id="KW-0175">Coiled coil</keyword>
<feature type="domain" description="Liprin-alpha CC2" evidence="3">
    <location>
        <begin position="15"/>
        <end position="124"/>
    </location>
</feature>
<dbReference type="SUPFAM" id="SSF57997">
    <property type="entry name" value="Tropomyosin"/>
    <property type="match status" value="1"/>
</dbReference>
<dbReference type="InterPro" id="IPR029515">
    <property type="entry name" value="Liprin"/>
</dbReference>
<reference evidence="4" key="1">
    <citation type="submission" date="2025-08" db="UniProtKB">
        <authorList>
            <consortium name="Ensembl"/>
        </authorList>
    </citation>
    <scope>IDENTIFICATION</scope>
</reference>
<dbReference type="GO" id="GO:0050808">
    <property type="term" value="P:synapse organization"/>
    <property type="evidence" value="ECO:0007669"/>
    <property type="project" value="TreeGrafter"/>
</dbReference>
<evidence type="ECO:0000256" key="1">
    <source>
        <dbReference type="ARBA" id="ARBA00022737"/>
    </source>
</evidence>
<protein>
    <recommendedName>
        <fullName evidence="3">Liprin-alpha CC2 domain-containing protein</fullName>
    </recommendedName>
</protein>
<dbReference type="Ensembl" id="ENSPMAT00000007541.1">
    <property type="protein sequence ID" value="ENSPMAP00000007507.1"/>
    <property type="gene ID" value="ENSPMAG00000006811.1"/>
</dbReference>
<dbReference type="Pfam" id="PF25526">
    <property type="entry name" value="LIP-1"/>
    <property type="match status" value="1"/>
</dbReference>
<feature type="coiled-coil region" evidence="2">
    <location>
        <begin position="17"/>
        <end position="124"/>
    </location>
</feature>
<evidence type="ECO:0000256" key="2">
    <source>
        <dbReference type="SAM" id="Coils"/>
    </source>
</evidence>